<comment type="caution">
    <text evidence="8">The sequence shown here is derived from an EMBL/GenBank/DDBJ whole genome shotgun (WGS) entry which is preliminary data.</text>
</comment>
<evidence type="ECO:0000256" key="2">
    <source>
        <dbReference type="ARBA" id="ARBA00022679"/>
    </source>
</evidence>
<dbReference type="EC" id="2.5.1.25" evidence="1"/>
<dbReference type="Proteomes" id="UP001431783">
    <property type="component" value="Unassembled WGS sequence"/>
</dbReference>
<evidence type="ECO:0000256" key="6">
    <source>
        <dbReference type="ARBA" id="ARBA00048718"/>
    </source>
</evidence>
<dbReference type="InterPro" id="IPR039262">
    <property type="entry name" value="DTWD2/TAPT"/>
</dbReference>
<evidence type="ECO:0000313" key="9">
    <source>
        <dbReference type="Proteomes" id="UP001431783"/>
    </source>
</evidence>
<dbReference type="GO" id="GO:0016432">
    <property type="term" value="F:tRNA-uridine aminocarboxypropyltransferase activity"/>
    <property type="evidence" value="ECO:0007669"/>
    <property type="project" value="UniProtKB-EC"/>
</dbReference>
<reference evidence="8 9" key="1">
    <citation type="submission" date="2023-03" db="EMBL/GenBank/DDBJ databases">
        <title>Genome insight into feeding habits of ladybird beetles.</title>
        <authorList>
            <person name="Li H.-S."/>
            <person name="Huang Y.-H."/>
            <person name="Pang H."/>
        </authorList>
    </citation>
    <scope>NUCLEOTIDE SEQUENCE [LARGE SCALE GENOMIC DNA]</scope>
    <source>
        <strain evidence="8">SYSU_2023b</strain>
        <tissue evidence="8">Whole body</tissue>
    </source>
</reference>
<proteinExistence type="inferred from homology"/>
<keyword evidence="9" id="KW-1185">Reference proteome</keyword>
<dbReference type="EMBL" id="JARQZJ010000100">
    <property type="protein sequence ID" value="KAK9886426.1"/>
    <property type="molecule type" value="Genomic_DNA"/>
</dbReference>
<name>A0AAW1V2W7_9CUCU</name>
<evidence type="ECO:0000256" key="1">
    <source>
        <dbReference type="ARBA" id="ARBA00012386"/>
    </source>
</evidence>
<sequence length="250" mass="28565">MYESEVLSDLASLPADPPEMRSKCHKCERPLSVCWCRALPDPPLKPNNRIIVLQHPAEEKRSLRTVPMLKLGLEKGCCLIFRGKRFPGQHLNLEELLRKPNTLLLYPSQNSVDLKEIRENQLYSSYNLVLLDGTWPQAKAMYSGNPILHSIKQVKLVIDKPSNYIIRTQPTDGCFSTLETAAESLSILEDNNIYREKLITPLKSLCQYQLLNGAVSHESKEFRIKNNTYPKLVGKRLNKVLRSAEILNQK</sequence>
<feature type="domain" description="DTW" evidence="7">
    <location>
        <begin position="20"/>
        <end position="214"/>
    </location>
</feature>
<dbReference type="InterPro" id="IPR005636">
    <property type="entry name" value="DTW"/>
</dbReference>
<dbReference type="PANTHER" id="PTHR21392:SF0">
    <property type="entry name" value="TRNA-URIDINE AMINOCARBOXYPROPYLTRANSFERASE 2"/>
    <property type="match status" value="1"/>
</dbReference>
<gene>
    <name evidence="8" type="ORF">WA026_016706</name>
</gene>
<dbReference type="PANTHER" id="PTHR21392">
    <property type="entry name" value="TRNA-URIDINE AMINOCARBOXYPROPYLTRANSFERASE 2"/>
    <property type="match status" value="1"/>
</dbReference>
<keyword evidence="2" id="KW-0808">Transferase</keyword>
<evidence type="ECO:0000256" key="3">
    <source>
        <dbReference type="ARBA" id="ARBA00022691"/>
    </source>
</evidence>
<dbReference type="AlphaFoldDB" id="A0AAW1V2W7"/>
<evidence type="ECO:0000256" key="5">
    <source>
        <dbReference type="ARBA" id="ARBA00034489"/>
    </source>
</evidence>
<dbReference type="GO" id="GO:0008033">
    <property type="term" value="P:tRNA processing"/>
    <property type="evidence" value="ECO:0007669"/>
    <property type="project" value="UniProtKB-KW"/>
</dbReference>
<evidence type="ECO:0000256" key="4">
    <source>
        <dbReference type="ARBA" id="ARBA00022694"/>
    </source>
</evidence>
<comment type="catalytic activity">
    <reaction evidence="6">
        <text>a uridine in tRNA + S-adenosyl-L-methionine = a 3-[(3S)-3-amino-3-carboxypropyl]uridine in tRNA + S-methyl-5'-thioadenosine + H(+)</text>
        <dbReference type="Rhea" id="RHEA:62432"/>
        <dbReference type="Rhea" id="RHEA-COMP:13339"/>
        <dbReference type="Rhea" id="RHEA-COMP:16092"/>
        <dbReference type="ChEBI" id="CHEBI:15378"/>
        <dbReference type="ChEBI" id="CHEBI:17509"/>
        <dbReference type="ChEBI" id="CHEBI:59789"/>
        <dbReference type="ChEBI" id="CHEBI:65315"/>
        <dbReference type="ChEBI" id="CHEBI:82930"/>
        <dbReference type="EC" id="2.5.1.25"/>
    </reaction>
</comment>
<keyword evidence="4" id="KW-0819">tRNA processing</keyword>
<evidence type="ECO:0000259" key="7">
    <source>
        <dbReference type="SMART" id="SM01144"/>
    </source>
</evidence>
<accession>A0AAW1V2W7</accession>
<evidence type="ECO:0000313" key="8">
    <source>
        <dbReference type="EMBL" id="KAK9886426.1"/>
    </source>
</evidence>
<dbReference type="Pfam" id="PF03942">
    <property type="entry name" value="DTW"/>
    <property type="match status" value="1"/>
</dbReference>
<dbReference type="SMART" id="SM01144">
    <property type="entry name" value="DTW"/>
    <property type="match status" value="1"/>
</dbReference>
<protein>
    <recommendedName>
        <fullName evidence="1">tRNA-uridine aminocarboxypropyltransferase</fullName>
        <ecNumber evidence="1">2.5.1.25</ecNumber>
    </recommendedName>
</protein>
<comment type="similarity">
    <text evidence="5">Belongs to the TDD superfamily. DTWD2 family.</text>
</comment>
<keyword evidence="3" id="KW-0949">S-adenosyl-L-methionine</keyword>
<organism evidence="8 9">
    <name type="scientific">Henosepilachna vigintioctopunctata</name>
    <dbReference type="NCBI Taxonomy" id="420089"/>
    <lineage>
        <taxon>Eukaryota</taxon>
        <taxon>Metazoa</taxon>
        <taxon>Ecdysozoa</taxon>
        <taxon>Arthropoda</taxon>
        <taxon>Hexapoda</taxon>
        <taxon>Insecta</taxon>
        <taxon>Pterygota</taxon>
        <taxon>Neoptera</taxon>
        <taxon>Endopterygota</taxon>
        <taxon>Coleoptera</taxon>
        <taxon>Polyphaga</taxon>
        <taxon>Cucujiformia</taxon>
        <taxon>Coccinelloidea</taxon>
        <taxon>Coccinellidae</taxon>
        <taxon>Epilachninae</taxon>
        <taxon>Epilachnini</taxon>
        <taxon>Henosepilachna</taxon>
    </lineage>
</organism>